<dbReference type="Proteomes" id="UP001057580">
    <property type="component" value="Chromosome"/>
</dbReference>
<dbReference type="Gene3D" id="1.10.443.10">
    <property type="entry name" value="Intergrase catalytic core"/>
    <property type="match status" value="1"/>
</dbReference>
<dbReference type="AlphaFoldDB" id="A0A9E7R2B5"/>
<proteinExistence type="predicted"/>
<keyword evidence="2" id="KW-0233">DNA recombination</keyword>
<dbReference type="PROSITE" id="PS51898">
    <property type="entry name" value="TYR_RECOMBINASE"/>
    <property type="match status" value="1"/>
</dbReference>
<dbReference type="EMBL" id="CP104003">
    <property type="protein sequence ID" value="UWM53949.1"/>
    <property type="molecule type" value="Genomic_DNA"/>
</dbReference>
<dbReference type="GO" id="GO:0003677">
    <property type="term" value="F:DNA binding"/>
    <property type="evidence" value="ECO:0007669"/>
    <property type="project" value="UniProtKB-KW"/>
</dbReference>
<dbReference type="GO" id="GO:0006310">
    <property type="term" value="P:DNA recombination"/>
    <property type="evidence" value="ECO:0007669"/>
    <property type="project" value="UniProtKB-KW"/>
</dbReference>
<gene>
    <name evidence="5" type="ORF">N0B31_17710</name>
</gene>
<protein>
    <recommendedName>
        <fullName evidence="4">Tyr recombinase domain-containing protein</fullName>
    </recommendedName>
</protein>
<evidence type="ECO:0000256" key="3">
    <source>
        <dbReference type="SAM" id="MobiDB-lite"/>
    </source>
</evidence>
<evidence type="ECO:0000256" key="1">
    <source>
        <dbReference type="ARBA" id="ARBA00023125"/>
    </source>
</evidence>
<dbReference type="GeneID" id="74944298"/>
<evidence type="ECO:0000313" key="6">
    <source>
        <dbReference type="Proteomes" id="UP001057580"/>
    </source>
</evidence>
<evidence type="ECO:0000256" key="2">
    <source>
        <dbReference type="ARBA" id="ARBA00023172"/>
    </source>
</evidence>
<name>A0A9E7R2B5_9EURY</name>
<organism evidence="5 6">
    <name type="scientific">Salinirubellus salinus</name>
    <dbReference type="NCBI Taxonomy" id="1364945"/>
    <lineage>
        <taxon>Archaea</taxon>
        <taxon>Methanobacteriati</taxon>
        <taxon>Methanobacteriota</taxon>
        <taxon>Stenosarchaea group</taxon>
        <taxon>Halobacteria</taxon>
        <taxon>Halobacteriales</taxon>
        <taxon>Natronomonadaceae</taxon>
        <taxon>Salinirubellus</taxon>
    </lineage>
</organism>
<sequence>MVKRSSAHGPLGEWARRIWFRATGLEPKHIDSAVEEFLTARSEEGYRSVNDHRSSLGFFSRWCAEVGVQTTAGLTYESLKQYRNWRRYEAPVRVDELDITSVNTQMKRVKTFLQYCEREGHVAEGFPEVISKLRLKDDGDARSTILEPERAVEILEYLEQYHYASREHVVMALIALSGGRLGDVRALDLCDVNFSSEPPRLEFNHRPEEGTPLKNDKEGERYVALSEKGVSLIRDYRDKNRTKVKDEHGRDPLITTSHGRISGSTIRKYSYMWTRPCVVSGECPIGRKPATCEAIDNAKASKCPESRSPHPVRRGYITHEATVGTALHDISDECDVSIDVMEKHYNRATKEQKLTGRHERRSQNNKPTYGETSAEDSPDDGSDGDEGAAPAATV</sequence>
<dbReference type="KEGG" id="ssai:N0B31_17710"/>
<dbReference type="RefSeq" id="WP_260592943.1">
    <property type="nucleotide sequence ID" value="NZ_CP104003.1"/>
</dbReference>
<feature type="domain" description="Tyr recombinase" evidence="4">
    <location>
        <begin position="141"/>
        <end position="359"/>
    </location>
</feature>
<dbReference type="InterPro" id="IPR010998">
    <property type="entry name" value="Integrase_recombinase_N"/>
</dbReference>
<dbReference type="InterPro" id="IPR013762">
    <property type="entry name" value="Integrase-like_cat_sf"/>
</dbReference>
<evidence type="ECO:0000259" key="4">
    <source>
        <dbReference type="PROSITE" id="PS51898"/>
    </source>
</evidence>
<reference evidence="5" key="1">
    <citation type="submission" date="2022-09" db="EMBL/GenBank/DDBJ databases">
        <title>Diverse halophilic archaea isolated from saline environments.</title>
        <authorList>
            <person name="Cui H.-L."/>
        </authorList>
    </citation>
    <scope>NUCLEOTIDE SEQUENCE</scope>
    <source>
        <strain evidence="5">ZS-35-S2</strain>
    </source>
</reference>
<evidence type="ECO:0000313" key="5">
    <source>
        <dbReference type="EMBL" id="UWM53949.1"/>
    </source>
</evidence>
<feature type="compositionally biased region" description="Basic and acidic residues" evidence="3">
    <location>
        <begin position="347"/>
        <end position="357"/>
    </location>
</feature>
<keyword evidence="6" id="KW-1185">Reference proteome</keyword>
<dbReference type="InterPro" id="IPR002104">
    <property type="entry name" value="Integrase_catalytic"/>
</dbReference>
<feature type="compositionally biased region" description="Acidic residues" evidence="3">
    <location>
        <begin position="373"/>
        <end position="386"/>
    </location>
</feature>
<dbReference type="Gene3D" id="1.10.150.130">
    <property type="match status" value="1"/>
</dbReference>
<dbReference type="SUPFAM" id="SSF56349">
    <property type="entry name" value="DNA breaking-rejoining enzymes"/>
    <property type="match status" value="1"/>
</dbReference>
<dbReference type="InterPro" id="IPR011010">
    <property type="entry name" value="DNA_brk_join_enz"/>
</dbReference>
<accession>A0A9E7R2B5</accession>
<dbReference type="GO" id="GO:0015074">
    <property type="term" value="P:DNA integration"/>
    <property type="evidence" value="ECO:0007669"/>
    <property type="project" value="InterPro"/>
</dbReference>
<keyword evidence="1" id="KW-0238">DNA-binding</keyword>
<feature type="region of interest" description="Disordered" evidence="3">
    <location>
        <begin position="347"/>
        <end position="394"/>
    </location>
</feature>